<keyword evidence="1" id="KW-0472">Membrane</keyword>
<reference evidence="1" key="1">
    <citation type="submission" date="2020-08" db="EMBL/GenBank/DDBJ databases">
        <title>Multicomponent nature underlies the extraordinary mechanical properties of spider dragline silk.</title>
        <authorList>
            <person name="Kono N."/>
            <person name="Nakamura H."/>
            <person name="Mori M."/>
            <person name="Yoshida Y."/>
            <person name="Ohtoshi R."/>
            <person name="Malay A.D."/>
            <person name="Moran D.A.P."/>
            <person name="Tomita M."/>
            <person name="Numata K."/>
            <person name="Arakawa K."/>
        </authorList>
    </citation>
    <scope>NUCLEOTIDE SEQUENCE</scope>
</reference>
<accession>A0A8X6U0N9</accession>
<comment type="caution">
    <text evidence="1">The sequence shown here is derived from an EMBL/GenBank/DDBJ whole genome shotgun (WGS) entry which is preliminary data.</text>
</comment>
<protein>
    <submittedName>
        <fullName evidence="1">RING finger and transmembrane domain-containing protein 2</fullName>
    </submittedName>
</protein>
<name>A0A8X6U0N9_NEPPI</name>
<proteinExistence type="predicted"/>
<dbReference type="Proteomes" id="UP000887013">
    <property type="component" value="Unassembled WGS sequence"/>
</dbReference>
<evidence type="ECO:0000313" key="2">
    <source>
        <dbReference type="Proteomes" id="UP000887013"/>
    </source>
</evidence>
<dbReference type="EMBL" id="BMAW01115857">
    <property type="protein sequence ID" value="GFT67953.1"/>
    <property type="molecule type" value="Genomic_DNA"/>
</dbReference>
<sequence>FVVKHGYNILTIVIGGWQKPLDSVDNNEPAVNAIQPNPDPIEANSGDPEQGAAVLRNSPELQALIAFGEKYLPFLLILLLKLAFDHRI</sequence>
<feature type="non-terminal residue" evidence="1">
    <location>
        <position position="88"/>
    </location>
</feature>
<dbReference type="AlphaFoldDB" id="A0A8X6U0N9"/>
<organism evidence="1 2">
    <name type="scientific">Nephila pilipes</name>
    <name type="common">Giant wood spider</name>
    <name type="synonym">Nephila maculata</name>
    <dbReference type="NCBI Taxonomy" id="299642"/>
    <lineage>
        <taxon>Eukaryota</taxon>
        <taxon>Metazoa</taxon>
        <taxon>Ecdysozoa</taxon>
        <taxon>Arthropoda</taxon>
        <taxon>Chelicerata</taxon>
        <taxon>Arachnida</taxon>
        <taxon>Araneae</taxon>
        <taxon>Araneomorphae</taxon>
        <taxon>Entelegynae</taxon>
        <taxon>Araneoidea</taxon>
        <taxon>Nephilidae</taxon>
        <taxon>Nephila</taxon>
    </lineage>
</organism>
<feature type="non-terminal residue" evidence="1">
    <location>
        <position position="1"/>
    </location>
</feature>
<keyword evidence="2" id="KW-1185">Reference proteome</keyword>
<keyword evidence="1" id="KW-0812">Transmembrane</keyword>
<evidence type="ECO:0000313" key="1">
    <source>
        <dbReference type="EMBL" id="GFT67953.1"/>
    </source>
</evidence>
<gene>
    <name evidence="1" type="primary">NCL1_49886</name>
    <name evidence="1" type="ORF">NPIL_61601</name>
</gene>